<evidence type="ECO:0000313" key="1">
    <source>
        <dbReference type="EMBL" id="GMS95981.1"/>
    </source>
</evidence>
<organism evidence="1 2">
    <name type="scientific">Pristionchus entomophagus</name>
    <dbReference type="NCBI Taxonomy" id="358040"/>
    <lineage>
        <taxon>Eukaryota</taxon>
        <taxon>Metazoa</taxon>
        <taxon>Ecdysozoa</taxon>
        <taxon>Nematoda</taxon>
        <taxon>Chromadorea</taxon>
        <taxon>Rhabditida</taxon>
        <taxon>Rhabditina</taxon>
        <taxon>Diplogasteromorpha</taxon>
        <taxon>Diplogasteroidea</taxon>
        <taxon>Neodiplogasteridae</taxon>
        <taxon>Pristionchus</taxon>
    </lineage>
</organism>
<dbReference type="Proteomes" id="UP001432027">
    <property type="component" value="Unassembled WGS sequence"/>
</dbReference>
<dbReference type="AlphaFoldDB" id="A0AAV5TNS0"/>
<dbReference type="EMBL" id="BTSX01000004">
    <property type="protein sequence ID" value="GMS95981.1"/>
    <property type="molecule type" value="Genomic_DNA"/>
</dbReference>
<accession>A0AAV5TNS0</accession>
<reference evidence="1" key="1">
    <citation type="submission" date="2023-10" db="EMBL/GenBank/DDBJ databases">
        <title>Genome assembly of Pristionchus species.</title>
        <authorList>
            <person name="Yoshida K."/>
            <person name="Sommer R.J."/>
        </authorList>
    </citation>
    <scope>NUCLEOTIDE SEQUENCE</scope>
    <source>
        <strain evidence="1">RS0144</strain>
    </source>
</reference>
<evidence type="ECO:0000313" key="2">
    <source>
        <dbReference type="Proteomes" id="UP001432027"/>
    </source>
</evidence>
<keyword evidence="2" id="KW-1185">Reference proteome</keyword>
<protein>
    <submittedName>
        <fullName evidence="1">Uncharacterized protein</fullName>
    </submittedName>
</protein>
<comment type="caution">
    <text evidence="1">The sequence shown here is derived from an EMBL/GenBank/DDBJ whole genome shotgun (WGS) entry which is preliminary data.</text>
</comment>
<proteinExistence type="predicted"/>
<gene>
    <name evidence="1" type="ORF">PENTCL1PPCAC_18156</name>
</gene>
<sequence>SPLPSRSIHSLPCHFSNLPFLHPIRMADKLRIDNGPHPVQPPQPPFLFPPLINTTSTQPTNPPPNLNRMSTHLDLPKFMSNSTPHPLTPFFRQMANLVASSIAREHLLGQMGQSNEGIQSNQGVVGSMMSREEFQLWWKTQDHRAFTRYLSNHTCHTMEVHDLQVRVIQAESDYAMLHKLYMDQLTRAGQLRDEKERIEKEKIPIERAAIHVIHLYNKEKGKVKRLESKLKKKEDFKTLWEQCEDRNNDLEHTIEETRTELINDIEELARQMNMDRGAFQQILQRFIYNQANGPELKRPRME</sequence>
<feature type="non-terminal residue" evidence="1">
    <location>
        <position position="1"/>
    </location>
</feature>
<name>A0AAV5TNS0_9BILA</name>